<protein>
    <submittedName>
        <fullName evidence="2">Uncharacterized protein</fullName>
    </submittedName>
</protein>
<gene>
    <name evidence="2" type="ORF">CXY01_31150</name>
</gene>
<feature type="signal peptide" evidence="1">
    <location>
        <begin position="1"/>
        <end position="33"/>
    </location>
</feature>
<sequence length="207" mass="21505">MAPSRTFRRATALAAAPVAILAAGALVWQSSTAAFTATTRNAGNSWSTGQVLLTDDDQGRAGFTVTGLVPGQTGEKCLVVTSGSTVPGEVRSYAQNLRTSGSALADRIRFRVEQGTGGSFDDCTGFTPAAGALPAQSLTTLSQVNFDYATGGGVWKTTGTPGESRTYRGTWTFDTTGLTQAQIDALQGAQVTMDLVWELQSTEPTAP</sequence>
<dbReference type="RefSeq" id="WP_146928836.1">
    <property type="nucleotide sequence ID" value="NZ_BJUB01000010.1"/>
</dbReference>
<organism evidence="2 3">
    <name type="scientific">Cellulomonas xylanilytica</name>
    <dbReference type="NCBI Taxonomy" id="233583"/>
    <lineage>
        <taxon>Bacteria</taxon>
        <taxon>Bacillati</taxon>
        <taxon>Actinomycetota</taxon>
        <taxon>Actinomycetes</taxon>
        <taxon>Micrococcales</taxon>
        <taxon>Cellulomonadaceae</taxon>
        <taxon>Cellulomonas</taxon>
    </lineage>
</organism>
<keyword evidence="1" id="KW-0732">Signal</keyword>
<evidence type="ECO:0000313" key="2">
    <source>
        <dbReference type="EMBL" id="GEK22595.1"/>
    </source>
</evidence>
<reference evidence="2 3" key="1">
    <citation type="submission" date="2019-07" db="EMBL/GenBank/DDBJ databases">
        <title>Whole genome shotgun sequence of Cellulomonas xylanilytica NBRC 101102.</title>
        <authorList>
            <person name="Hosoyama A."/>
            <person name="Uohara A."/>
            <person name="Ohji S."/>
            <person name="Ichikawa N."/>
        </authorList>
    </citation>
    <scope>NUCLEOTIDE SEQUENCE [LARGE SCALE GENOMIC DNA]</scope>
    <source>
        <strain evidence="2 3">NBRC 101102</strain>
    </source>
</reference>
<accession>A0A510VBP9</accession>
<dbReference type="Proteomes" id="UP000321118">
    <property type="component" value="Unassembled WGS sequence"/>
</dbReference>
<dbReference type="AlphaFoldDB" id="A0A510VBP9"/>
<dbReference type="EMBL" id="BJUB01000010">
    <property type="protein sequence ID" value="GEK22595.1"/>
    <property type="molecule type" value="Genomic_DNA"/>
</dbReference>
<evidence type="ECO:0000256" key="1">
    <source>
        <dbReference type="SAM" id="SignalP"/>
    </source>
</evidence>
<proteinExistence type="predicted"/>
<evidence type="ECO:0000313" key="3">
    <source>
        <dbReference type="Proteomes" id="UP000321118"/>
    </source>
</evidence>
<comment type="caution">
    <text evidence="2">The sequence shown here is derived from an EMBL/GenBank/DDBJ whole genome shotgun (WGS) entry which is preliminary data.</text>
</comment>
<name>A0A510VBP9_9CELL</name>
<dbReference type="OrthoDB" id="3826640at2"/>
<feature type="chain" id="PRO_5021785963" evidence="1">
    <location>
        <begin position="34"/>
        <end position="207"/>
    </location>
</feature>
<keyword evidence="3" id="KW-1185">Reference proteome</keyword>